<organism evidence="3 4">
    <name type="scientific">Paraconiothyrium brasiliense</name>
    <dbReference type="NCBI Taxonomy" id="300254"/>
    <lineage>
        <taxon>Eukaryota</taxon>
        <taxon>Fungi</taxon>
        <taxon>Dikarya</taxon>
        <taxon>Ascomycota</taxon>
        <taxon>Pezizomycotina</taxon>
        <taxon>Dothideomycetes</taxon>
        <taxon>Pleosporomycetidae</taxon>
        <taxon>Pleosporales</taxon>
        <taxon>Massarineae</taxon>
        <taxon>Didymosphaeriaceae</taxon>
        <taxon>Paraconiothyrium</taxon>
    </lineage>
</organism>
<dbReference type="Proteomes" id="UP001521785">
    <property type="component" value="Unassembled WGS sequence"/>
</dbReference>
<dbReference type="InterPro" id="IPR036390">
    <property type="entry name" value="WH_DNA-bd_sf"/>
</dbReference>
<feature type="region of interest" description="Disordered" evidence="1">
    <location>
        <begin position="583"/>
        <end position="606"/>
    </location>
</feature>
<dbReference type="Pfam" id="PF02270">
    <property type="entry name" value="TFIIF_beta"/>
    <property type="match status" value="1"/>
</dbReference>
<keyword evidence="4" id="KW-1185">Reference proteome</keyword>
<dbReference type="SUPFAM" id="SSF46785">
    <property type="entry name" value="Winged helix' DNA-binding domain"/>
    <property type="match status" value="1"/>
</dbReference>
<evidence type="ECO:0000313" key="4">
    <source>
        <dbReference type="Proteomes" id="UP001521785"/>
    </source>
</evidence>
<reference evidence="3 4" key="1">
    <citation type="submission" date="2024-02" db="EMBL/GenBank/DDBJ databases">
        <title>De novo assembly and annotation of 12 fungi associated with fruit tree decline syndrome in Ontario, Canada.</title>
        <authorList>
            <person name="Sulman M."/>
            <person name="Ellouze W."/>
            <person name="Ilyukhin E."/>
        </authorList>
    </citation>
    <scope>NUCLEOTIDE SEQUENCE [LARGE SCALE GENOMIC DNA]</scope>
    <source>
        <strain evidence="3 4">M42-189</strain>
    </source>
</reference>
<name>A0ABR3QUB5_9PLEO</name>
<evidence type="ECO:0000313" key="3">
    <source>
        <dbReference type="EMBL" id="KAL1595726.1"/>
    </source>
</evidence>
<evidence type="ECO:0000256" key="1">
    <source>
        <dbReference type="SAM" id="MobiDB-lite"/>
    </source>
</evidence>
<dbReference type="Gene3D" id="1.10.10.10">
    <property type="entry name" value="Winged helix-like DNA-binding domain superfamily/Winged helix DNA-binding domain"/>
    <property type="match status" value="1"/>
</dbReference>
<protein>
    <recommendedName>
        <fullName evidence="2">TFIIF beta subunit HTH domain-containing protein</fullName>
    </recommendedName>
</protein>
<dbReference type="InterPro" id="IPR011333">
    <property type="entry name" value="SKP1/BTB/POZ_sf"/>
</dbReference>
<comment type="caution">
    <text evidence="3">The sequence shown here is derived from an EMBL/GenBank/DDBJ whole genome shotgun (WGS) entry which is preliminary data.</text>
</comment>
<proteinExistence type="predicted"/>
<feature type="compositionally biased region" description="Basic and acidic residues" evidence="1">
    <location>
        <begin position="583"/>
        <end position="597"/>
    </location>
</feature>
<accession>A0ABR3QUB5</accession>
<gene>
    <name evidence="3" type="ORF">SLS60_009415</name>
</gene>
<feature type="domain" description="TFIIF beta subunit HTH" evidence="2">
    <location>
        <begin position="318"/>
        <end position="374"/>
    </location>
</feature>
<dbReference type="InterPro" id="IPR040450">
    <property type="entry name" value="TFIIF_beta_HTH"/>
</dbReference>
<dbReference type="Gene3D" id="3.30.710.10">
    <property type="entry name" value="Potassium Channel Kv1.1, Chain A"/>
    <property type="match status" value="1"/>
</dbReference>
<dbReference type="InterPro" id="IPR036388">
    <property type="entry name" value="WH-like_DNA-bd_sf"/>
</dbReference>
<sequence length="606" mass="66524">MGDQSTATPGLGNPYSAANLLAHGLKRASRVNMMQLPSTEQLRKERLDSLLSTSVGRDFTIKTSVGVIFKVHSIMLIGGPKALEQVAFPQENTPSENVVSLPERFHPILVDRLVSFIYTSSYPLDAHTMNNTTLLHHAALPHGATSTSFGLPIGAAEFQICMYGVAEVLEYTALMSFAYSKLSSYFIVDRKAPEHVGQLIKLLFEPANTQSRRCKDEVGALKGLAIAAVLVHEKKHWSGDEMDEFRDLLASELGQDAWKEYRACYKQIKDANQGFLAEPKPALNTHGYATRQTTQAQGMGSLVSSMSNVTLTGGSKPNILETLHGLFDEYAYWPQKALRKKTGRSTDTLNEALPKVAQRVQGGQFQGCWQRKAHFNRPSLWMCTEAMGRINSNSQRRSEPQDLSSRYEEWKQANPIGIDHMPTPKATDVYGRTDTNAPDSTIPMSNPTLESTPLAKRKFAKPSRNLLTTPLGTKIVNKDGEDDAMDHDAADATGMMGSKHAPKAPKLTSMASATFSFASGSNSIDFSSTPDKLQPGMISLEGLKKLQEVGVANKVAKNTVKAAEKDGAMKKAGIDIDENKENIPLETKYEAPKVDEENNRDEDMVD</sequence>
<evidence type="ECO:0000259" key="2">
    <source>
        <dbReference type="Pfam" id="PF02270"/>
    </source>
</evidence>
<dbReference type="EMBL" id="JAKJXO020000015">
    <property type="protein sequence ID" value="KAL1595726.1"/>
    <property type="molecule type" value="Genomic_DNA"/>
</dbReference>